<keyword evidence="4" id="KW-1185">Reference proteome</keyword>
<gene>
    <name evidence="3" type="ORF">AB675_5222</name>
</gene>
<dbReference type="EMBL" id="LFJN01000015">
    <property type="protein sequence ID" value="KPI39293.1"/>
    <property type="molecule type" value="Genomic_DNA"/>
</dbReference>
<evidence type="ECO:0000259" key="2">
    <source>
        <dbReference type="Pfam" id="PF08450"/>
    </source>
</evidence>
<dbReference type="PANTHER" id="PTHR47064">
    <property type="entry name" value="PUTATIVE (AFU_ORTHOLOGUE AFUA_1G08990)-RELATED"/>
    <property type="match status" value="1"/>
</dbReference>
<proteinExistence type="predicted"/>
<dbReference type="InterPro" id="IPR013658">
    <property type="entry name" value="SGL"/>
</dbReference>
<comment type="caution">
    <text evidence="3">The sequence shown here is derived from an EMBL/GenBank/DDBJ whole genome shotgun (WGS) entry which is preliminary data.</text>
</comment>
<dbReference type="SUPFAM" id="SSF63829">
    <property type="entry name" value="Calcium-dependent phosphotriesterase"/>
    <property type="match status" value="1"/>
</dbReference>
<protein>
    <recommendedName>
        <fullName evidence="2">SMP-30/Gluconolactonase/LRE-like region domain-containing protein</fullName>
    </recommendedName>
</protein>
<evidence type="ECO:0000313" key="4">
    <source>
        <dbReference type="Proteomes" id="UP000038010"/>
    </source>
</evidence>
<dbReference type="Gene3D" id="2.120.10.30">
    <property type="entry name" value="TolB, C-terminal domain"/>
    <property type="match status" value="1"/>
</dbReference>
<evidence type="ECO:0000256" key="1">
    <source>
        <dbReference type="SAM" id="SignalP"/>
    </source>
</evidence>
<name>A0A0N1H338_9EURO</name>
<dbReference type="RefSeq" id="XP_017999256.1">
    <property type="nucleotide sequence ID" value="XM_018145417.1"/>
</dbReference>
<keyword evidence="1" id="KW-0732">Signal</keyword>
<feature type="signal peptide" evidence="1">
    <location>
        <begin position="1"/>
        <end position="18"/>
    </location>
</feature>
<dbReference type="InterPro" id="IPR011042">
    <property type="entry name" value="6-blade_b-propeller_TolB-like"/>
</dbReference>
<dbReference type="GeneID" id="28737297"/>
<dbReference type="PANTHER" id="PTHR47064:SF2">
    <property type="entry name" value="SMP-30_GLUCONOLACTONASE_LRE-LIKE REGION DOMAIN-CONTAINING PROTEIN-RELATED"/>
    <property type="match status" value="1"/>
</dbReference>
<sequence length="406" mass="44407">MQIFWIGLLGVAAAQLDSVPQGFDPNHWAWVSNTDPLLAVIPGTFNRSVYEAPSAANVSDQRVVSINDQINQTSFVAYDERFFDIIGPDAVVEQLQALAFQVHEAPCYIPETNSLFFVEWGPPGGGEKGRHDSQYLLDLTTNNLTLIKTNPPSWNVHGCVYRSGQLHVVTDGGPEETGYLATIDPQTWKRTTLLNNFYERPFISFNDLEIDDDGNYYLTDSYSGWGRTLHPYGVPTPPTVYFVNGTTLRLKELAVLPVGGNANGVSLSPDGSTLYLADTGATGAVATNKTAARNPQGGRDIYAWDFAVSKTTGERLPLLTSQKLLSRAIQYFYDGIRVSESGLIFGAGGEVVEVIDPESGWTLGSIRFGGGGNDPVNVVLGEHELWVVGKGGVWHVKDVKETLRRY</sequence>
<organism evidence="3 4">
    <name type="scientific">Cyphellophora attinorum</name>
    <dbReference type="NCBI Taxonomy" id="1664694"/>
    <lineage>
        <taxon>Eukaryota</taxon>
        <taxon>Fungi</taxon>
        <taxon>Dikarya</taxon>
        <taxon>Ascomycota</taxon>
        <taxon>Pezizomycotina</taxon>
        <taxon>Eurotiomycetes</taxon>
        <taxon>Chaetothyriomycetidae</taxon>
        <taxon>Chaetothyriales</taxon>
        <taxon>Cyphellophoraceae</taxon>
        <taxon>Cyphellophora</taxon>
    </lineage>
</organism>
<dbReference type="VEuPathDB" id="FungiDB:AB675_5222"/>
<evidence type="ECO:0000313" key="3">
    <source>
        <dbReference type="EMBL" id="KPI39293.1"/>
    </source>
</evidence>
<dbReference type="InterPro" id="IPR052988">
    <property type="entry name" value="Oryzine_lactonohydrolase"/>
</dbReference>
<dbReference type="STRING" id="1664694.A0A0N1H338"/>
<feature type="domain" description="SMP-30/Gluconolactonase/LRE-like region" evidence="2">
    <location>
        <begin position="104"/>
        <end position="381"/>
    </location>
</feature>
<accession>A0A0N1H338</accession>
<dbReference type="OrthoDB" id="423498at2759"/>
<dbReference type="Proteomes" id="UP000038010">
    <property type="component" value="Unassembled WGS sequence"/>
</dbReference>
<feature type="chain" id="PRO_5005872936" description="SMP-30/Gluconolactonase/LRE-like region domain-containing protein" evidence="1">
    <location>
        <begin position="19"/>
        <end position="406"/>
    </location>
</feature>
<reference evidence="3 4" key="1">
    <citation type="submission" date="2015-06" db="EMBL/GenBank/DDBJ databases">
        <title>Draft genome of the ant-associated black yeast Phialophora attae CBS 131958.</title>
        <authorList>
            <person name="Moreno L.F."/>
            <person name="Stielow B.J."/>
            <person name="de Hoog S."/>
            <person name="Vicente V.A."/>
            <person name="Weiss V.A."/>
            <person name="de Vries M."/>
            <person name="Cruz L.M."/>
            <person name="Souza E.M."/>
        </authorList>
    </citation>
    <scope>NUCLEOTIDE SEQUENCE [LARGE SCALE GENOMIC DNA]</scope>
    <source>
        <strain evidence="3 4">CBS 131958</strain>
    </source>
</reference>
<dbReference type="Pfam" id="PF08450">
    <property type="entry name" value="SGL"/>
    <property type="match status" value="1"/>
</dbReference>
<dbReference type="AlphaFoldDB" id="A0A0N1H338"/>